<accession>A0A395N104</accession>
<evidence type="ECO:0008006" key="4">
    <source>
        <dbReference type="Google" id="ProtNLM"/>
    </source>
</evidence>
<name>A0A395N104_9HYPO</name>
<sequence>MSDGHVSDSHMADAPPVEDGHPWVSPGRIFTEDQANAARDLALKLQAEFDQFLPGCEVEEDDLPAIIKNPGAFDLQKRGFSIFKAKDVFQQHKLLGKRFLSYSIRGEPTLTLPPGQPNLKVNRNETMRDRARERDAFQYNLLKNTFPHMAHVYPFSATSTSLAVLETNEGFGVTETLIGRHFWLKWRDCANRLAGFEHHSGYNVFALNPYAHTLLDNGVVALCYMGPGNDRHDGKYYAEVMVLWLPVCSNLTTARATLDQGPDDTVSRLFNEVETAFGHNFLPRRPAQGPGTLWLCFEDGNQVQSGHTFEVGFPSEEVRDNYGEMLSVSYDVMIQLTLRGKTKGLPPVTEGDEGNDDNGGGKRLIKGKGKERALSPARSPSPPSPA</sequence>
<keyword evidence="3" id="KW-1185">Reference proteome</keyword>
<reference evidence="2 3" key="1">
    <citation type="journal article" date="2018" name="PLoS Pathog.">
        <title>Evolution of structural diversity of trichothecenes, a family of toxins produced by plant pathogenic and entomopathogenic fungi.</title>
        <authorList>
            <person name="Proctor R.H."/>
            <person name="McCormick S.P."/>
            <person name="Kim H.S."/>
            <person name="Cardoza R.E."/>
            <person name="Stanley A.M."/>
            <person name="Lindo L."/>
            <person name="Kelly A."/>
            <person name="Brown D.W."/>
            <person name="Lee T."/>
            <person name="Vaughan M.M."/>
            <person name="Alexander N.J."/>
            <person name="Busman M."/>
            <person name="Gutierrez S."/>
        </authorList>
    </citation>
    <scope>NUCLEOTIDE SEQUENCE [LARGE SCALE GENOMIC DNA]</scope>
    <source>
        <strain evidence="2 3">NRRL 13405</strain>
    </source>
</reference>
<feature type="region of interest" description="Disordered" evidence="1">
    <location>
        <begin position="1"/>
        <end position="27"/>
    </location>
</feature>
<proteinExistence type="predicted"/>
<evidence type="ECO:0000313" key="2">
    <source>
        <dbReference type="EMBL" id="RFN53806.1"/>
    </source>
</evidence>
<feature type="compositionally biased region" description="Basic and acidic residues" evidence="1">
    <location>
        <begin position="1"/>
        <end position="11"/>
    </location>
</feature>
<feature type="non-terminal residue" evidence="2">
    <location>
        <position position="386"/>
    </location>
</feature>
<organism evidence="2 3">
    <name type="scientific">Fusarium flagelliforme</name>
    <dbReference type="NCBI Taxonomy" id="2675880"/>
    <lineage>
        <taxon>Eukaryota</taxon>
        <taxon>Fungi</taxon>
        <taxon>Dikarya</taxon>
        <taxon>Ascomycota</taxon>
        <taxon>Pezizomycotina</taxon>
        <taxon>Sordariomycetes</taxon>
        <taxon>Hypocreomycetidae</taxon>
        <taxon>Hypocreales</taxon>
        <taxon>Nectriaceae</taxon>
        <taxon>Fusarium</taxon>
        <taxon>Fusarium incarnatum-equiseti species complex</taxon>
    </lineage>
</organism>
<dbReference type="Proteomes" id="UP000265631">
    <property type="component" value="Unassembled WGS sequence"/>
</dbReference>
<evidence type="ECO:0000256" key="1">
    <source>
        <dbReference type="SAM" id="MobiDB-lite"/>
    </source>
</evidence>
<feature type="region of interest" description="Disordered" evidence="1">
    <location>
        <begin position="342"/>
        <end position="386"/>
    </location>
</feature>
<dbReference type="EMBL" id="PXXK01000036">
    <property type="protein sequence ID" value="RFN53806.1"/>
    <property type="molecule type" value="Genomic_DNA"/>
</dbReference>
<gene>
    <name evidence="2" type="ORF">FIE12Z_1840</name>
</gene>
<comment type="caution">
    <text evidence="2">The sequence shown here is derived from an EMBL/GenBank/DDBJ whole genome shotgun (WGS) entry which is preliminary data.</text>
</comment>
<evidence type="ECO:0000313" key="3">
    <source>
        <dbReference type="Proteomes" id="UP000265631"/>
    </source>
</evidence>
<dbReference type="AlphaFoldDB" id="A0A395N104"/>
<protein>
    <recommendedName>
        <fullName evidence="4">HNH nuclease domain-containing protein</fullName>
    </recommendedName>
</protein>